<evidence type="ECO:0000259" key="2">
    <source>
        <dbReference type="Pfam" id="PF13556"/>
    </source>
</evidence>
<comment type="caution">
    <text evidence="5">The sequence shown here is derived from an EMBL/GenBank/DDBJ whole genome shotgun (WGS) entry which is preliminary data.</text>
</comment>
<dbReference type="Pfam" id="PF13556">
    <property type="entry name" value="HTH_30"/>
    <property type="match status" value="1"/>
</dbReference>
<dbReference type="AlphaFoldDB" id="A0A5A7S6A9"/>
<dbReference type="PANTHER" id="PTHR33744">
    <property type="entry name" value="CARBOHYDRATE DIACID REGULATOR"/>
    <property type="match status" value="1"/>
</dbReference>
<organism evidence="5 6">
    <name type="scientific">Antrihabitans cavernicola</name>
    <dbReference type="NCBI Taxonomy" id="2495913"/>
    <lineage>
        <taxon>Bacteria</taxon>
        <taxon>Bacillati</taxon>
        <taxon>Actinomycetota</taxon>
        <taxon>Actinomycetes</taxon>
        <taxon>Mycobacteriales</taxon>
        <taxon>Nocardiaceae</taxon>
        <taxon>Antrihabitans</taxon>
    </lineage>
</organism>
<dbReference type="InterPro" id="IPR051448">
    <property type="entry name" value="CdaR-like_regulators"/>
</dbReference>
<dbReference type="InterPro" id="IPR041522">
    <property type="entry name" value="CdaR_GGDEF"/>
</dbReference>
<dbReference type="InterPro" id="IPR042070">
    <property type="entry name" value="PucR_C-HTH_sf"/>
</dbReference>
<feature type="domain" description="PucR C-terminal helix-turn-helix" evidence="2">
    <location>
        <begin position="331"/>
        <end position="389"/>
    </location>
</feature>
<protein>
    <submittedName>
        <fullName evidence="5">PucR family transcriptional regulator</fullName>
    </submittedName>
</protein>
<feature type="domain" description="CdaR GGDEF-like" evidence="4">
    <location>
        <begin position="172"/>
        <end position="281"/>
    </location>
</feature>
<evidence type="ECO:0000256" key="1">
    <source>
        <dbReference type="ARBA" id="ARBA00006754"/>
    </source>
</evidence>
<dbReference type="RefSeq" id="WP_149431565.1">
    <property type="nucleotide sequence ID" value="NZ_VLNY01000008.1"/>
</dbReference>
<feature type="domain" description="RsbT co-antagonist protein RsbRD N-terminal" evidence="3">
    <location>
        <begin position="24"/>
        <end position="158"/>
    </location>
</feature>
<proteinExistence type="inferred from homology"/>
<evidence type="ECO:0000259" key="4">
    <source>
        <dbReference type="Pfam" id="PF17853"/>
    </source>
</evidence>
<name>A0A5A7S6A9_9NOCA</name>
<keyword evidence="6" id="KW-1185">Reference proteome</keyword>
<dbReference type="Proteomes" id="UP000322244">
    <property type="component" value="Unassembled WGS sequence"/>
</dbReference>
<sequence length="395" mass="43037">MSTTAQHEALSPAELAADLLRSLPELSEELTERIVVAESLYLKSTLLTKEQLYTTCHDNLAAMLGRLAGTVPLQLDAAKAAGRLKAERGVPLAALLHAFRLGGRLIWEHLMQRADGNGTHALLDTAAELWDLVDLCSDVAAESYRETADNRAREDAESLRQLVRTLFEDHKPDAVRVRDALRAFQLPEHGTFVVVSAEVSAPRTALSDNTRDALLAVGIRSMWDTQIDGHIGLLCLPGTMDVATAIAVLGKLYVGRIGVSSIFRRPVDTAPAVDQARLALRCAPPGSNRATRFETAPVPLLLVQQSEAGRQAAQQVLGPVLALQADEQQSLLTTLDAWFRCHGSTAAAADELHFHRNTVLYRLRRIHDLTGRDFADPVHSAELYVGLRAVQLLPS</sequence>
<evidence type="ECO:0000259" key="3">
    <source>
        <dbReference type="Pfam" id="PF14361"/>
    </source>
</evidence>
<dbReference type="InterPro" id="IPR025751">
    <property type="entry name" value="RsbRD_N_dom"/>
</dbReference>
<comment type="similarity">
    <text evidence="1">Belongs to the CdaR family.</text>
</comment>
<dbReference type="Pfam" id="PF14361">
    <property type="entry name" value="RsbRD_N"/>
    <property type="match status" value="1"/>
</dbReference>
<evidence type="ECO:0000313" key="6">
    <source>
        <dbReference type="Proteomes" id="UP000322244"/>
    </source>
</evidence>
<reference evidence="5 6" key="1">
    <citation type="submission" date="2019-07" db="EMBL/GenBank/DDBJ databases">
        <title>Rhodococcus cavernicolus sp. nov., isolated from a cave.</title>
        <authorList>
            <person name="Lee S.D."/>
        </authorList>
    </citation>
    <scope>NUCLEOTIDE SEQUENCE [LARGE SCALE GENOMIC DNA]</scope>
    <source>
        <strain evidence="5 6">C1-24</strain>
    </source>
</reference>
<evidence type="ECO:0000313" key="5">
    <source>
        <dbReference type="EMBL" id="KAA0021698.1"/>
    </source>
</evidence>
<dbReference type="OrthoDB" id="3196285at2"/>
<dbReference type="Pfam" id="PF17853">
    <property type="entry name" value="GGDEF_2"/>
    <property type="match status" value="1"/>
</dbReference>
<dbReference type="EMBL" id="VLNY01000008">
    <property type="protein sequence ID" value="KAA0021698.1"/>
    <property type="molecule type" value="Genomic_DNA"/>
</dbReference>
<dbReference type="InterPro" id="IPR025736">
    <property type="entry name" value="PucR_C-HTH_dom"/>
</dbReference>
<dbReference type="PANTHER" id="PTHR33744:SF1">
    <property type="entry name" value="DNA-BINDING TRANSCRIPTIONAL ACTIVATOR ADER"/>
    <property type="match status" value="1"/>
</dbReference>
<gene>
    <name evidence="5" type="ORF">FOY51_17580</name>
</gene>
<accession>A0A5A7S6A9</accession>
<dbReference type="Gene3D" id="1.10.10.2840">
    <property type="entry name" value="PucR C-terminal helix-turn-helix domain"/>
    <property type="match status" value="1"/>
</dbReference>